<feature type="non-terminal residue" evidence="1">
    <location>
        <position position="1"/>
    </location>
</feature>
<evidence type="ECO:0000313" key="2">
    <source>
        <dbReference type="Proteomes" id="UP000265618"/>
    </source>
</evidence>
<name>A0A9K3DDF8_9EUKA</name>
<reference evidence="1 2" key="1">
    <citation type="journal article" date="2018" name="PLoS ONE">
        <title>The draft genome of Kipferlia bialata reveals reductive genome evolution in fornicate parasites.</title>
        <authorList>
            <person name="Tanifuji G."/>
            <person name="Takabayashi S."/>
            <person name="Kume K."/>
            <person name="Takagi M."/>
            <person name="Nakayama T."/>
            <person name="Kamikawa R."/>
            <person name="Inagaki Y."/>
            <person name="Hashimoto T."/>
        </authorList>
    </citation>
    <scope>NUCLEOTIDE SEQUENCE [LARGE SCALE GENOMIC DNA]</scope>
    <source>
        <strain evidence="1">NY0173</strain>
    </source>
</reference>
<proteinExistence type="predicted"/>
<keyword evidence="2" id="KW-1185">Reference proteome</keyword>
<evidence type="ECO:0000313" key="1">
    <source>
        <dbReference type="EMBL" id="GIQ91879.1"/>
    </source>
</evidence>
<organism evidence="1 2">
    <name type="scientific">Kipferlia bialata</name>
    <dbReference type="NCBI Taxonomy" id="797122"/>
    <lineage>
        <taxon>Eukaryota</taxon>
        <taxon>Metamonada</taxon>
        <taxon>Carpediemonas-like organisms</taxon>
        <taxon>Kipferlia</taxon>
    </lineage>
</organism>
<dbReference type="EMBL" id="BDIP01008508">
    <property type="protein sequence ID" value="GIQ91879.1"/>
    <property type="molecule type" value="Genomic_DNA"/>
</dbReference>
<accession>A0A9K3DDF8</accession>
<dbReference type="Proteomes" id="UP000265618">
    <property type="component" value="Unassembled WGS sequence"/>
</dbReference>
<sequence length="53" mass="5787">GVLLAGSAAYPGLSVFLSNLCMGDAHFYPVATKLRSRIKHCRRFQECSVSLSQ</sequence>
<feature type="non-terminal residue" evidence="1">
    <location>
        <position position="53"/>
    </location>
</feature>
<gene>
    <name evidence="1" type="ORF">KIPB_015327</name>
</gene>
<protein>
    <submittedName>
        <fullName evidence="1">Uncharacterized protein</fullName>
    </submittedName>
</protein>
<dbReference type="AlphaFoldDB" id="A0A9K3DDF8"/>
<comment type="caution">
    <text evidence="1">The sequence shown here is derived from an EMBL/GenBank/DDBJ whole genome shotgun (WGS) entry which is preliminary data.</text>
</comment>